<feature type="compositionally biased region" description="Basic and acidic residues" evidence="1">
    <location>
        <begin position="154"/>
        <end position="164"/>
    </location>
</feature>
<sequence length="174" mass="19054">MRHVPIRYRAEGLVGLAADGRWSRRNSFPVLYLGRPVESVTVEAYRHLVDKSEGMRPELVAPRALFTCDVEVSNILDLRTAGGRATAGLDLATLQSLPDDKLSYEACREVASAAHQLGLYGLVAPAATNLGETLVLFTDLLPEDEWPQISAESEWEHLPPDPRGKGGLRLVRGP</sequence>
<accession>A0A5P8FN82</accession>
<evidence type="ECO:0000259" key="2">
    <source>
        <dbReference type="Pfam" id="PF08808"/>
    </source>
</evidence>
<dbReference type="RefSeq" id="WP_123093688.1">
    <property type="nucleotide sequence ID" value="NZ_CP044548.2"/>
</dbReference>
<evidence type="ECO:0000313" key="3">
    <source>
        <dbReference type="EMBL" id="QFQ31026.2"/>
    </source>
</evidence>
<name>A0A5P8FN82_9MICO</name>
<protein>
    <submittedName>
        <fullName evidence="3">RES domain-containing protein</fullName>
    </submittedName>
</protein>
<reference evidence="3 4" key="1">
    <citation type="submission" date="2019-09" db="EMBL/GenBank/DDBJ databases">
        <title>Complete Genome Sequence of Janibacter melonis M714 with both human health impact and industrial applications.</title>
        <authorList>
            <person name="Jin M."/>
            <person name="Zhao Q.R."/>
        </authorList>
    </citation>
    <scope>NUCLEOTIDE SEQUENCE [LARGE SCALE GENOMIC DNA]</scope>
    <source>
        <strain evidence="3 4">M714</strain>
    </source>
</reference>
<feature type="domain" description="RES" evidence="2">
    <location>
        <begin position="15"/>
        <end position="142"/>
    </location>
</feature>
<proteinExistence type="predicted"/>
<dbReference type="Pfam" id="PF08808">
    <property type="entry name" value="RES"/>
    <property type="match status" value="1"/>
</dbReference>
<dbReference type="AlphaFoldDB" id="A0A5P8FN82"/>
<organism evidence="3 4">
    <name type="scientific">Janibacter melonis</name>
    <dbReference type="NCBI Taxonomy" id="262209"/>
    <lineage>
        <taxon>Bacteria</taxon>
        <taxon>Bacillati</taxon>
        <taxon>Actinomycetota</taxon>
        <taxon>Actinomycetes</taxon>
        <taxon>Micrococcales</taxon>
        <taxon>Intrasporangiaceae</taxon>
        <taxon>Janibacter</taxon>
    </lineage>
</organism>
<dbReference type="EMBL" id="CP044548">
    <property type="protein sequence ID" value="QFQ31026.2"/>
    <property type="molecule type" value="Genomic_DNA"/>
</dbReference>
<dbReference type="KEGG" id="jme:EEW87_012955"/>
<gene>
    <name evidence="3" type="ORF">EEW87_012955</name>
</gene>
<feature type="region of interest" description="Disordered" evidence="1">
    <location>
        <begin position="151"/>
        <end position="174"/>
    </location>
</feature>
<dbReference type="Proteomes" id="UP000271708">
    <property type="component" value="Chromosome"/>
</dbReference>
<evidence type="ECO:0000256" key="1">
    <source>
        <dbReference type="SAM" id="MobiDB-lite"/>
    </source>
</evidence>
<dbReference type="InterPro" id="IPR014914">
    <property type="entry name" value="RES_dom"/>
</dbReference>
<dbReference type="GeneID" id="99614176"/>
<evidence type="ECO:0000313" key="4">
    <source>
        <dbReference type="Proteomes" id="UP000271708"/>
    </source>
</evidence>